<organism evidence="2 3">
    <name type="scientific">Corynebacterium comes</name>
    <dbReference type="NCBI Taxonomy" id="2675218"/>
    <lineage>
        <taxon>Bacteria</taxon>
        <taxon>Bacillati</taxon>
        <taxon>Actinomycetota</taxon>
        <taxon>Actinomycetes</taxon>
        <taxon>Mycobacteriales</taxon>
        <taxon>Corynebacteriaceae</taxon>
        <taxon>Corynebacterium</taxon>
    </lineage>
</organism>
<sequence>MPLTVFVRTSWMSAICGVLVLGHLLGTQPRSIEDLGLLYFLAGYLGIVVGVVAAGSGVLSCEEIVAERLQPAVLGHILSVAAILFLFILTTLPDATGLELVFVPAGFSIGQLPVMWALVARSYRSMS</sequence>
<feature type="transmembrane region" description="Helical" evidence="1">
    <location>
        <begin position="101"/>
        <end position="119"/>
    </location>
</feature>
<gene>
    <name evidence="2" type="ORF">CETAM_04195</name>
</gene>
<feature type="transmembrane region" description="Helical" evidence="1">
    <location>
        <begin position="5"/>
        <end position="25"/>
    </location>
</feature>
<name>A0A6B8VVK1_9CORY</name>
<dbReference type="KEGG" id="ccoe:CETAM_04195"/>
<reference evidence="2 3" key="1">
    <citation type="journal article" date="2021" name="Int. J. Syst. Evol. Microbiol.">
        <title>Classification of three corynebacterial strains isolated from a small paddock in North Rhine-Westphalia: proposal of &lt;i&gt;Corynebacterium kalinowskii&lt;/i&gt; sp. nov., &lt;i&gt;Corynebacterium comes&lt;/i&gt; sp. nov. and &lt;i&gt;Corynebacterium occultum&lt;/i&gt; sp. nov.</title>
        <authorList>
            <person name="Schaffert L."/>
            <person name="Ruwe M."/>
            <person name="Milse J."/>
            <person name="Hanuschka K."/>
            <person name="Ortseifen V."/>
            <person name="Droste J."/>
            <person name="Brandt D."/>
            <person name="Schl L."/>
            <person name="Kutter Y."/>
            <person name="Vinke S."/>
            <person name="Vieh P."/>
            <person name="Jacob L."/>
            <person name="L N.C."/>
            <person name="Schulte-Berndt E."/>
            <person name="Hain C."/>
            <person name="Linder M."/>
            <person name="Schmidt P."/>
            <person name="Wollenschl L."/>
            <person name="Luttermann T."/>
            <person name="Thieme E."/>
            <person name="Hassa J."/>
            <person name="Haak M."/>
            <person name="Wittchen M."/>
            <person name="Mentz A."/>
            <person name="Persicke M."/>
            <person name="Busche T."/>
            <person name="R C."/>
        </authorList>
    </citation>
    <scope>NUCLEOTIDE SEQUENCE [LARGE SCALE GENOMIC DNA]</scope>
    <source>
        <strain evidence="2 3">2019</strain>
    </source>
</reference>
<accession>A0A6B8VVK1</accession>
<keyword evidence="1" id="KW-0812">Transmembrane</keyword>
<keyword evidence="1" id="KW-0472">Membrane</keyword>
<evidence type="ECO:0000256" key="1">
    <source>
        <dbReference type="SAM" id="Phobius"/>
    </source>
</evidence>
<evidence type="ECO:0000313" key="3">
    <source>
        <dbReference type="Proteomes" id="UP000425178"/>
    </source>
</evidence>
<dbReference type="Proteomes" id="UP000425178">
    <property type="component" value="Chromosome"/>
</dbReference>
<evidence type="ECO:0000313" key="2">
    <source>
        <dbReference type="EMBL" id="QGU04111.1"/>
    </source>
</evidence>
<protein>
    <submittedName>
        <fullName evidence="2">Uncharacterized protein</fullName>
    </submittedName>
</protein>
<keyword evidence="3" id="KW-1185">Reference proteome</keyword>
<keyword evidence="1" id="KW-1133">Transmembrane helix</keyword>
<dbReference type="EMBL" id="CP046453">
    <property type="protein sequence ID" value="QGU04111.1"/>
    <property type="molecule type" value="Genomic_DNA"/>
</dbReference>
<dbReference type="AlphaFoldDB" id="A0A6B8VVK1"/>
<feature type="transmembrane region" description="Helical" evidence="1">
    <location>
        <begin position="71"/>
        <end position="89"/>
    </location>
</feature>
<proteinExistence type="predicted"/>
<feature type="transmembrane region" description="Helical" evidence="1">
    <location>
        <begin position="37"/>
        <end position="59"/>
    </location>
</feature>